<comment type="caution">
    <text evidence="3">The sequence shown here is derived from an EMBL/GenBank/DDBJ whole genome shotgun (WGS) entry which is preliminary data.</text>
</comment>
<reference evidence="3 4" key="1">
    <citation type="journal article" date="2005" name="Appl. Environ. Microbiol.">
        <title>Intestinal bacterial communities that produce active estrogen-like compounds enterodiol and enterolactone in humans.</title>
        <authorList>
            <person name="Clavel T."/>
            <person name="Henderson G."/>
            <person name="Alpert C.A."/>
            <person name="Philippe C."/>
            <person name="Rigottier-Gois L."/>
            <person name="Dore J."/>
            <person name="Blaut M."/>
        </authorList>
    </citation>
    <scope>NUCLEOTIDE SEQUENCE [LARGE SCALE GENOMIC DNA]</scope>
    <source>
        <strain evidence="3 4">SECO-MT75m2</strain>
    </source>
</reference>
<name>A0A5C5BSU3_EGGLN</name>
<evidence type="ECO:0000259" key="2">
    <source>
        <dbReference type="Pfam" id="PF13349"/>
    </source>
</evidence>
<dbReference type="Pfam" id="PF13349">
    <property type="entry name" value="DUF4097"/>
    <property type="match status" value="1"/>
</dbReference>
<sequence>MTKLTTASYVKITLIIALGLLILGSIGFGGCSAMRFGMRGGTEMGSANVDAASVKNLSVKWASGAVNIDVVDEGDAIELVETAPRGMTKAQQMRWSVNGDTLSIDYGTWFSCFALGRKDLQVRIPKSYAQNLGAVEIDGASGDYDVSGLGCETLKLKLASGDVDGQNLQADELRVDVASGQLDVAGRFADRVDVRTASGQTRIVCREACPKTIDADIASGSVSVAVPESSGFTARIEKASGRFSSSFSLSQNGNVYTSGDGSASINARLASGEFRIDADD</sequence>
<dbReference type="PROSITE" id="PS51257">
    <property type="entry name" value="PROKAR_LIPOPROTEIN"/>
    <property type="match status" value="1"/>
</dbReference>
<evidence type="ECO:0000256" key="1">
    <source>
        <dbReference type="SAM" id="Phobius"/>
    </source>
</evidence>
<gene>
    <name evidence="3" type="ORF">FIC87_12880</name>
</gene>
<accession>A0A5C5BSU3</accession>
<keyword evidence="1" id="KW-0472">Membrane</keyword>
<organism evidence="3 4">
    <name type="scientific">Eggerthella lenta</name>
    <name type="common">Eubacterium lentum</name>
    <dbReference type="NCBI Taxonomy" id="84112"/>
    <lineage>
        <taxon>Bacteria</taxon>
        <taxon>Bacillati</taxon>
        <taxon>Actinomycetota</taxon>
        <taxon>Coriobacteriia</taxon>
        <taxon>Eggerthellales</taxon>
        <taxon>Eggerthellaceae</taxon>
        <taxon>Eggerthella</taxon>
    </lineage>
</organism>
<dbReference type="EMBL" id="VEVP01000038">
    <property type="protein sequence ID" value="TNU88912.1"/>
    <property type="molecule type" value="Genomic_DNA"/>
</dbReference>
<evidence type="ECO:0000313" key="4">
    <source>
        <dbReference type="Proteomes" id="UP000312594"/>
    </source>
</evidence>
<evidence type="ECO:0000313" key="3">
    <source>
        <dbReference type="EMBL" id="TNU88912.1"/>
    </source>
</evidence>
<proteinExistence type="predicted"/>
<keyword evidence="1" id="KW-1133">Transmembrane helix</keyword>
<dbReference type="Proteomes" id="UP000312594">
    <property type="component" value="Unassembled WGS sequence"/>
</dbReference>
<keyword evidence="1" id="KW-0812">Transmembrane</keyword>
<feature type="transmembrane region" description="Helical" evidence="1">
    <location>
        <begin position="12"/>
        <end position="34"/>
    </location>
</feature>
<dbReference type="AlphaFoldDB" id="A0A5C5BSU3"/>
<feature type="domain" description="DUF4097" evidence="2">
    <location>
        <begin position="116"/>
        <end position="274"/>
    </location>
</feature>
<dbReference type="InterPro" id="IPR025164">
    <property type="entry name" value="Toastrack_DUF4097"/>
</dbReference>
<dbReference type="Gene3D" id="2.160.20.120">
    <property type="match status" value="1"/>
</dbReference>
<protein>
    <submittedName>
        <fullName evidence="3">DUF4097 domain-containing protein</fullName>
    </submittedName>
</protein>
<dbReference type="RefSeq" id="WP_139913015.1">
    <property type="nucleotide sequence ID" value="NZ_VEVP01000038.1"/>
</dbReference>